<dbReference type="InterPro" id="IPR036390">
    <property type="entry name" value="WH_DNA-bd_sf"/>
</dbReference>
<dbReference type="InterPro" id="IPR036388">
    <property type="entry name" value="WH-like_DNA-bd_sf"/>
</dbReference>
<dbReference type="RefSeq" id="WP_065238162.1">
    <property type="nucleotide sequence ID" value="NZ_JTJR01000049.1"/>
</dbReference>
<evidence type="ECO:0000256" key="2">
    <source>
        <dbReference type="ARBA" id="ARBA00023015"/>
    </source>
</evidence>
<dbReference type="Gene3D" id="1.10.10.10">
    <property type="entry name" value="Winged helix-like DNA-binding domain superfamily/Winged helix DNA-binding domain"/>
    <property type="match status" value="1"/>
</dbReference>
<dbReference type="Gene3D" id="3.40.190.290">
    <property type="match status" value="1"/>
</dbReference>
<feature type="domain" description="HTH lysR-type" evidence="5">
    <location>
        <begin position="1"/>
        <end position="58"/>
    </location>
</feature>
<dbReference type="PANTHER" id="PTHR30126">
    <property type="entry name" value="HTH-TYPE TRANSCRIPTIONAL REGULATOR"/>
    <property type="match status" value="1"/>
</dbReference>
<dbReference type="SUPFAM" id="SSF53850">
    <property type="entry name" value="Periplasmic binding protein-like II"/>
    <property type="match status" value="1"/>
</dbReference>
<accession>A0A1A7PKT1</accession>
<evidence type="ECO:0000313" key="6">
    <source>
        <dbReference type="EMBL" id="OBX02704.1"/>
    </source>
</evidence>
<proteinExistence type="inferred from homology"/>
<dbReference type="SUPFAM" id="SSF46785">
    <property type="entry name" value="Winged helix' DNA-binding domain"/>
    <property type="match status" value="1"/>
</dbReference>
<gene>
    <name evidence="6" type="ORF">QV06_10865</name>
</gene>
<dbReference type="PATRIC" id="fig|505345.6.peg.2211"/>
<protein>
    <submittedName>
        <fullName evidence="6">Transcriptional regulator</fullName>
    </submittedName>
</protein>
<comment type="caution">
    <text evidence="6">The sequence shown here is derived from an EMBL/GenBank/DDBJ whole genome shotgun (WGS) entry which is preliminary data.</text>
</comment>
<dbReference type="EMBL" id="JTJR01000049">
    <property type="protein sequence ID" value="OBX02704.1"/>
    <property type="molecule type" value="Genomic_DNA"/>
</dbReference>
<dbReference type="STRING" id="505345.QV06_10865"/>
<dbReference type="InterPro" id="IPR000847">
    <property type="entry name" value="LysR_HTH_N"/>
</dbReference>
<dbReference type="Pfam" id="PF03466">
    <property type="entry name" value="LysR_substrate"/>
    <property type="match status" value="1"/>
</dbReference>
<dbReference type="GO" id="GO:0000976">
    <property type="term" value="F:transcription cis-regulatory region binding"/>
    <property type="evidence" value="ECO:0007669"/>
    <property type="project" value="TreeGrafter"/>
</dbReference>
<evidence type="ECO:0000256" key="4">
    <source>
        <dbReference type="ARBA" id="ARBA00023163"/>
    </source>
</evidence>
<dbReference type="InterPro" id="IPR005119">
    <property type="entry name" value="LysR_subst-bd"/>
</dbReference>
<dbReference type="FunFam" id="1.10.10.10:FF:000001">
    <property type="entry name" value="LysR family transcriptional regulator"/>
    <property type="match status" value="1"/>
</dbReference>
<evidence type="ECO:0000256" key="3">
    <source>
        <dbReference type="ARBA" id="ARBA00023125"/>
    </source>
</evidence>
<reference evidence="6 7" key="1">
    <citation type="submission" date="2014-11" db="EMBL/GenBank/DDBJ databases">
        <title>Pan-genome of Gallibacterium spp.</title>
        <authorList>
            <person name="Kudirkiene E."/>
            <person name="Bojesen A.M."/>
        </authorList>
    </citation>
    <scope>NUCLEOTIDE SEQUENCE [LARGE SCALE GENOMIC DNA]</scope>
    <source>
        <strain evidence="6 7">59/S3/89</strain>
    </source>
</reference>
<organism evidence="6 7">
    <name type="scientific">Gallibacterium genomosp. 3</name>
    <dbReference type="NCBI Taxonomy" id="505345"/>
    <lineage>
        <taxon>Bacteria</taxon>
        <taxon>Pseudomonadati</taxon>
        <taxon>Pseudomonadota</taxon>
        <taxon>Gammaproteobacteria</taxon>
        <taxon>Pasteurellales</taxon>
        <taxon>Pasteurellaceae</taxon>
        <taxon>Gallibacterium</taxon>
    </lineage>
</organism>
<dbReference type="PANTHER" id="PTHR30126:SF81">
    <property type="entry name" value="HTH-TYPE TRANSCRIPTIONAL REGULATOR ILVY"/>
    <property type="match status" value="1"/>
</dbReference>
<keyword evidence="4" id="KW-0804">Transcription</keyword>
<dbReference type="Proteomes" id="UP000092626">
    <property type="component" value="Unassembled WGS sequence"/>
</dbReference>
<evidence type="ECO:0000313" key="7">
    <source>
        <dbReference type="Proteomes" id="UP000092626"/>
    </source>
</evidence>
<dbReference type="AlphaFoldDB" id="A0A1A7PKT1"/>
<evidence type="ECO:0000256" key="1">
    <source>
        <dbReference type="ARBA" id="ARBA00009437"/>
    </source>
</evidence>
<name>A0A1A7PKT1_9PAST</name>
<keyword evidence="2" id="KW-0805">Transcription regulation</keyword>
<evidence type="ECO:0000259" key="5">
    <source>
        <dbReference type="PROSITE" id="PS50931"/>
    </source>
</evidence>
<comment type="similarity">
    <text evidence="1">Belongs to the LysR transcriptional regulatory family.</text>
</comment>
<dbReference type="NCBIfam" id="NF008722">
    <property type="entry name" value="PRK11716.1"/>
    <property type="match status" value="1"/>
</dbReference>
<sequence length="298" mass="33862">MDFQQLKLFLHLCESKNFARSAALNHLSPSTLSRQIQRLEEEVGKALFWRDNRSVELTPTGEQFYQFAEKTLQEWRLLQQQLQPNTIDLVGEIRLFCSVTASYSHLPEILARFRQKHPKVEIQLTTGDPALAVQLVQSRQVDLAIAGEPEQLPDNIIFHQIDLLPFSLIAPKVACVANQLLQQSPINWQEIPFIVPVEGPARQKIGQWFQQKGIKHPKIYATVAGHEGIVPMVAMGFGLALLPDVVIAHNPMNTQITYLNIEPSIDALSLGICVNRKNLQNPVVKIFWEELIQRKKMI</sequence>
<dbReference type="GO" id="GO:0003700">
    <property type="term" value="F:DNA-binding transcription factor activity"/>
    <property type="evidence" value="ECO:0007669"/>
    <property type="project" value="InterPro"/>
</dbReference>
<dbReference type="PROSITE" id="PS50931">
    <property type="entry name" value="HTH_LYSR"/>
    <property type="match status" value="1"/>
</dbReference>
<dbReference type="Pfam" id="PF00126">
    <property type="entry name" value="HTH_1"/>
    <property type="match status" value="1"/>
</dbReference>
<keyword evidence="3" id="KW-0238">DNA-binding</keyword>